<feature type="transmembrane region" description="Helical" evidence="2">
    <location>
        <begin position="201"/>
        <end position="224"/>
    </location>
</feature>
<feature type="transmembrane region" description="Helical" evidence="2">
    <location>
        <begin position="340"/>
        <end position="360"/>
    </location>
</feature>
<dbReference type="Proteomes" id="UP000236621">
    <property type="component" value="Unassembled WGS sequence"/>
</dbReference>
<feature type="transmembrane region" description="Helical" evidence="2">
    <location>
        <begin position="469"/>
        <end position="496"/>
    </location>
</feature>
<sequence>MIRSQKPGASAQTPTPTTRDGDDVVQVEVEVDAHDAINGTATPETRGGPTANGYRYDSIPVCDRAADVEAPSSTSATKPSGARALAPDLLRGLLAMVMALDHTAVALQTWQHGTNRNTEADGVPVRRFNFATAYLVRTLTHLCGAGFTFLLGLGVVYLGRSRTTKLGWSPLRLARYFAVRALVLTAVTAVFGFAVTGGRVWFLNMVLFALAVDYFLAGLLWLAFDKTEGLLAEQLTKVLKRSDVTAVDDGEVRPLLGRRGAGESGAASRAASLSWHIHNAVLLALSIVTIFWNIWLSENHGHCEASSSSTLPTWMQQRTVSAPQNPFARIWFWPVMGRRVVSGFPPMAWLSFAVLGLLFGRIAVARTWNPRTLAAGQAFAGVLFALVFALTRVLRFGNLSEGCLQTPEHERHPGANPYLVSPASFFYVVKYPPDVAFWAMTMAGNLFLLALFGAIPIRIAKRFTVFLDFGTTALFFYVAHLLLVFLLARILIGLFGHDTGVADPMNPDDSWGIDNLFGYFGTWALVMFILWPICRLYSRFKSGKPMDSIWRFF</sequence>
<feature type="transmembrane region" description="Helical" evidence="2">
    <location>
        <begin position="277"/>
        <end position="295"/>
    </location>
</feature>
<evidence type="ECO:0000313" key="3">
    <source>
        <dbReference type="EMBL" id="PNY29066.1"/>
    </source>
</evidence>
<comment type="caution">
    <text evidence="3">The sequence shown here is derived from an EMBL/GenBank/DDBJ whole genome shotgun (WGS) entry which is preliminary data.</text>
</comment>
<feature type="transmembrane region" description="Helical" evidence="2">
    <location>
        <begin position="372"/>
        <end position="391"/>
    </location>
</feature>
<keyword evidence="4" id="KW-1185">Reference proteome</keyword>
<feature type="transmembrane region" description="Helical" evidence="2">
    <location>
        <begin position="177"/>
        <end position="195"/>
    </location>
</feature>
<feature type="transmembrane region" description="Helical" evidence="2">
    <location>
        <begin position="516"/>
        <end position="537"/>
    </location>
</feature>
<feature type="region of interest" description="Disordered" evidence="1">
    <location>
        <begin position="1"/>
        <end position="23"/>
    </location>
</feature>
<dbReference type="PANTHER" id="PTHR40407">
    <property type="entry name" value="MEMBRANE PROTEIN-LIKE PROTEIN"/>
    <property type="match status" value="1"/>
</dbReference>
<proteinExistence type="predicted"/>
<feature type="transmembrane region" description="Helical" evidence="2">
    <location>
        <begin position="134"/>
        <end position="157"/>
    </location>
</feature>
<dbReference type="STRING" id="45235.A0A2K3QNF2"/>
<dbReference type="PANTHER" id="PTHR40407:SF1">
    <property type="entry name" value="HEPARAN-ALPHA-GLUCOSAMINIDE N-ACETYLTRANSFERASE CATALYTIC DOMAIN-CONTAINING PROTEIN"/>
    <property type="match status" value="1"/>
</dbReference>
<accession>A0A2K3QNF2</accession>
<evidence type="ECO:0000313" key="4">
    <source>
        <dbReference type="Proteomes" id="UP000236621"/>
    </source>
</evidence>
<evidence type="ECO:0000256" key="1">
    <source>
        <dbReference type="SAM" id="MobiDB-lite"/>
    </source>
</evidence>
<protein>
    <recommendedName>
        <fullName evidence="5">Heparan-alpha-glucosaminide N-acetyltransferase catalytic domain-containing protein</fullName>
    </recommendedName>
</protein>
<dbReference type="EMBL" id="NRSZ01000157">
    <property type="protein sequence ID" value="PNY29066.1"/>
    <property type="molecule type" value="Genomic_DNA"/>
</dbReference>
<organism evidence="3 4">
    <name type="scientific">Tolypocladium capitatum</name>
    <dbReference type="NCBI Taxonomy" id="45235"/>
    <lineage>
        <taxon>Eukaryota</taxon>
        <taxon>Fungi</taxon>
        <taxon>Dikarya</taxon>
        <taxon>Ascomycota</taxon>
        <taxon>Pezizomycotina</taxon>
        <taxon>Sordariomycetes</taxon>
        <taxon>Hypocreomycetidae</taxon>
        <taxon>Hypocreales</taxon>
        <taxon>Ophiocordycipitaceae</taxon>
        <taxon>Tolypocladium</taxon>
    </lineage>
</organism>
<keyword evidence="2" id="KW-1133">Transmembrane helix</keyword>
<evidence type="ECO:0008006" key="5">
    <source>
        <dbReference type="Google" id="ProtNLM"/>
    </source>
</evidence>
<keyword evidence="2" id="KW-0472">Membrane</keyword>
<name>A0A2K3QNF2_9HYPO</name>
<dbReference type="AlphaFoldDB" id="A0A2K3QNF2"/>
<dbReference type="OrthoDB" id="2505607at2759"/>
<gene>
    <name evidence="3" type="ORF">TCAP_01009</name>
</gene>
<feature type="region of interest" description="Disordered" evidence="1">
    <location>
        <begin position="34"/>
        <end position="53"/>
    </location>
</feature>
<reference evidence="3 4" key="1">
    <citation type="submission" date="2017-08" db="EMBL/GenBank/DDBJ databases">
        <title>Harnessing the power of phylogenomics to disentangle the directionality and signatures of interkingdom host jumping in the parasitic fungal genus Tolypocladium.</title>
        <authorList>
            <person name="Quandt C.A."/>
            <person name="Patterson W."/>
            <person name="Spatafora J.W."/>
        </authorList>
    </citation>
    <scope>NUCLEOTIDE SEQUENCE [LARGE SCALE GENOMIC DNA]</scope>
    <source>
        <strain evidence="3 4">CBS 113982</strain>
    </source>
</reference>
<feature type="transmembrane region" description="Helical" evidence="2">
    <location>
        <begin position="435"/>
        <end position="457"/>
    </location>
</feature>
<keyword evidence="2" id="KW-0812">Transmembrane</keyword>
<evidence type="ECO:0000256" key="2">
    <source>
        <dbReference type="SAM" id="Phobius"/>
    </source>
</evidence>